<dbReference type="Gene3D" id="1.20.1050.10">
    <property type="match status" value="1"/>
</dbReference>
<dbReference type="CDD" id="cd03045">
    <property type="entry name" value="GST_N_Delta_Epsilon"/>
    <property type="match status" value="1"/>
</dbReference>
<protein>
    <submittedName>
        <fullName evidence="5">Uncharacterized protein</fullName>
    </submittedName>
</protein>
<dbReference type="PANTHER" id="PTHR43969">
    <property type="entry name" value="GLUTATHIONE S TRANSFERASE D10, ISOFORM A-RELATED"/>
    <property type="match status" value="1"/>
</dbReference>
<gene>
    <name evidence="5" type="ORF">RUM43_005492</name>
</gene>
<dbReference type="SUPFAM" id="SSF47616">
    <property type="entry name" value="GST C-terminal domain-like"/>
    <property type="match status" value="1"/>
</dbReference>
<dbReference type="CDD" id="cd03177">
    <property type="entry name" value="GST_C_Delta_Epsilon"/>
    <property type="match status" value="1"/>
</dbReference>
<dbReference type="FunFam" id="3.40.30.10:FF:000034">
    <property type="entry name" value="glutathione S-transferase 1"/>
    <property type="match status" value="1"/>
</dbReference>
<dbReference type="SFLD" id="SFLDG01153">
    <property type="entry name" value="Main.4:_Theta-like"/>
    <property type="match status" value="1"/>
</dbReference>
<feature type="domain" description="GST C-terminal" evidence="4">
    <location>
        <begin position="88"/>
        <end position="209"/>
    </location>
</feature>
<dbReference type="Pfam" id="PF00043">
    <property type="entry name" value="GST_C"/>
    <property type="match status" value="1"/>
</dbReference>
<evidence type="ECO:0000313" key="6">
    <source>
        <dbReference type="Proteomes" id="UP001372834"/>
    </source>
</evidence>
<comment type="similarity">
    <text evidence="2">Belongs to the GST superfamily.</text>
</comment>
<dbReference type="GO" id="GO:0004364">
    <property type="term" value="F:glutathione transferase activity"/>
    <property type="evidence" value="ECO:0007669"/>
    <property type="project" value="TreeGrafter"/>
</dbReference>
<sequence>MTITIYHFPPSAPSRAALLTARVLSLNVNVKEINLFKKEQLKQEFVKINPQHIVPTLDDNGFVMWESRAIAGYLVGKYAKDDSLYPQNPQLRAVVDQRLYFDCSTLFPRIRAICFPVLYLGETKVTEDKKTALHEALAFIEKFLHGKKWLTGDSCTIADISAFASISSALAIGWNIGNYPNIQAWVERCKTLPGADENDVGAKQFGAAVLKNMEPGQI</sequence>
<dbReference type="InterPro" id="IPR040079">
    <property type="entry name" value="Glutathione_S-Trfase"/>
</dbReference>
<accession>A0AAN8P9E7</accession>
<dbReference type="InterPro" id="IPR004045">
    <property type="entry name" value="Glutathione_S-Trfase_N"/>
</dbReference>
<dbReference type="EMBL" id="JAWJWE010000037">
    <property type="protein sequence ID" value="KAK6625201.1"/>
    <property type="molecule type" value="Genomic_DNA"/>
</dbReference>
<organism evidence="5 6">
    <name type="scientific">Polyplax serrata</name>
    <name type="common">Common mouse louse</name>
    <dbReference type="NCBI Taxonomy" id="468196"/>
    <lineage>
        <taxon>Eukaryota</taxon>
        <taxon>Metazoa</taxon>
        <taxon>Ecdysozoa</taxon>
        <taxon>Arthropoda</taxon>
        <taxon>Hexapoda</taxon>
        <taxon>Insecta</taxon>
        <taxon>Pterygota</taxon>
        <taxon>Neoptera</taxon>
        <taxon>Paraneoptera</taxon>
        <taxon>Psocodea</taxon>
        <taxon>Troctomorpha</taxon>
        <taxon>Phthiraptera</taxon>
        <taxon>Anoplura</taxon>
        <taxon>Polyplacidae</taxon>
        <taxon>Polyplax</taxon>
    </lineage>
</organism>
<dbReference type="Proteomes" id="UP001372834">
    <property type="component" value="Unassembled WGS sequence"/>
</dbReference>
<dbReference type="InterPro" id="IPR010987">
    <property type="entry name" value="Glutathione-S-Trfase_C-like"/>
</dbReference>
<comment type="subunit">
    <text evidence="1">Homodimer.</text>
</comment>
<dbReference type="SFLD" id="SFLDS00019">
    <property type="entry name" value="Glutathione_Transferase_(cytos"/>
    <property type="match status" value="1"/>
</dbReference>
<dbReference type="Pfam" id="PF02798">
    <property type="entry name" value="GST_N"/>
    <property type="match status" value="1"/>
</dbReference>
<name>A0AAN8P9E7_POLSC</name>
<dbReference type="AlphaFoldDB" id="A0AAN8P9E7"/>
<dbReference type="SFLD" id="SFLDG00358">
    <property type="entry name" value="Main_(cytGST)"/>
    <property type="match status" value="1"/>
</dbReference>
<dbReference type="SUPFAM" id="SSF52833">
    <property type="entry name" value="Thioredoxin-like"/>
    <property type="match status" value="1"/>
</dbReference>
<dbReference type="Gene3D" id="3.40.30.10">
    <property type="entry name" value="Glutaredoxin"/>
    <property type="match status" value="1"/>
</dbReference>
<evidence type="ECO:0000256" key="2">
    <source>
        <dbReference type="RuleBase" id="RU003494"/>
    </source>
</evidence>
<dbReference type="PROSITE" id="PS50404">
    <property type="entry name" value="GST_NTER"/>
    <property type="match status" value="1"/>
</dbReference>
<reference evidence="5 6" key="1">
    <citation type="submission" date="2023-10" db="EMBL/GenBank/DDBJ databases">
        <title>Genomes of two closely related lineages of the louse Polyplax serrata with different host specificities.</title>
        <authorList>
            <person name="Martinu J."/>
            <person name="Tarabai H."/>
            <person name="Stefka J."/>
            <person name="Hypsa V."/>
        </authorList>
    </citation>
    <scope>NUCLEOTIDE SEQUENCE [LARGE SCALE GENOMIC DNA]</scope>
    <source>
        <strain evidence="5">HR10_N</strain>
    </source>
</reference>
<dbReference type="GO" id="GO:0006749">
    <property type="term" value="P:glutathione metabolic process"/>
    <property type="evidence" value="ECO:0007669"/>
    <property type="project" value="TreeGrafter"/>
</dbReference>
<dbReference type="InterPro" id="IPR036282">
    <property type="entry name" value="Glutathione-S-Trfase_C_sf"/>
</dbReference>
<dbReference type="InterPro" id="IPR004046">
    <property type="entry name" value="GST_C"/>
</dbReference>
<dbReference type="InterPro" id="IPR036249">
    <property type="entry name" value="Thioredoxin-like_sf"/>
</dbReference>
<dbReference type="FunFam" id="1.20.1050.10:FF:000007">
    <property type="entry name" value="Glutathione S-transferase 1-1"/>
    <property type="match status" value="1"/>
</dbReference>
<evidence type="ECO:0000256" key="1">
    <source>
        <dbReference type="ARBA" id="ARBA00011738"/>
    </source>
</evidence>
<evidence type="ECO:0000313" key="5">
    <source>
        <dbReference type="EMBL" id="KAK6625201.1"/>
    </source>
</evidence>
<proteinExistence type="inferred from homology"/>
<dbReference type="PROSITE" id="PS50405">
    <property type="entry name" value="GST_CTER"/>
    <property type="match status" value="1"/>
</dbReference>
<feature type="domain" description="GST N-terminal" evidence="3">
    <location>
        <begin position="1"/>
        <end position="82"/>
    </location>
</feature>
<dbReference type="PANTHER" id="PTHR43969:SF9">
    <property type="entry name" value="GLUTATHIONE S TRANSFERASE D10, ISOFORM A-RELATED"/>
    <property type="match status" value="1"/>
</dbReference>
<evidence type="ECO:0000259" key="3">
    <source>
        <dbReference type="PROSITE" id="PS50404"/>
    </source>
</evidence>
<evidence type="ECO:0000259" key="4">
    <source>
        <dbReference type="PROSITE" id="PS50405"/>
    </source>
</evidence>
<comment type="caution">
    <text evidence="5">The sequence shown here is derived from an EMBL/GenBank/DDBJ whole genome shotgun (WGS) entry which is preliminary data.</text>
</comment>